<dbReference type="EMBL" id="UINC01097104">
    <property type="protein sequence ID" value="SVC54534.1"/>
    <property type="molecule type" value="Genomic_DNA"/>
</dbReference>
<proteinExistence type="predicted"/>
<dbReference type="PRINTS" id="PR00834">
    <property type="entry name" value="PROTEASES2C"/>
</dbReference>
<protein>
    <recommendedName>
        <fullName evidence="2">Peptidase C-terminal archaeal/bacterial domain-containing protein</fullName>
    </recommendedName>
</protein>
<dbReference type="GO" id="GO:0006508">
    <property type="term" value="P:proteolysis"/>
    <property type="evidence" value="ECO:0007669"/>
    <property type="project" value="InterPro"/>
</dbReference>
<dbReference type="Gene3D" id="2.40.10.120">
    <property type="match status" value="1"/>
</dbReference>
<dbReference type="InterPro" id="IPR009003">
    <property type="entry name" value="Peptidase_S1_PA"/>
</dbReference>
<dbReference type="GO" id="GO:0004252">
    <property type="term" value="F:serine-type endopeptidase activity"/>
    <property type="evidence" value="ECO:0007669"/>
    <property type="project" value="InterPro"/>
</dbReference>
<dbReference type="Pfam" id="PF13365">
    <property type="entry name" value="Trypsin_2"/>
    <property type="match status" value="1"/>
</dbReference>
<dbReference type="InterPro" id="IPR001940">
    <property type="entry name" value="Peptidase_S1C"/>
</dbReference>
<sequence>MPFDELGGEIPAVDFGSSATVAIGDNVYLIGYPGEVESQPEPAMTSGTLSRRRLAPCLGMTFLQTDAMIAGGQSGGALVDATGQLIGISGLMFTESNFALVLTAEDVSAVLAGLDEGWGSLSTPEGSGALRQSARVSNADSAGYLVTVTEEQPLLSVTANSPDGADVWLHIDTWDGLTPWWHWSQDEVDYIWDDLYALDEEESDLFSVDAFDDGTMESLEVSLWPGVYVVSTGHFSYTTEEIVVTASNPLRPLEDAEPPGGVLALGKAVTGALNHIQDVDSYRIDLQKGDTVRIQMVSISDSVMSLYRNDVLVASNDDAGIGLFGDGAEIIFEAKATGRYDLFVVFLDWVPGTYVLTLDLAATDSPTC</sequence>
<dbReference type="AlphaFoldDB" id="A0A382MZY0"/>
<evidence type="ECO:0008006" key="2">
    <source>
        <dbReference type="Google" id="ProtNLM"/>
    </source>
</evidence>
<gene>
    <name evidence="1" type="ORF">METZ01_LOCUS307388</name>
</gene>
<accession>A0A382MZY0</accession>
<organism evidence="1">
    <name type="scientific">marine metagenome</name>
    <dbReference type="NCBI Taxonomy" id="408172"/>
    <lineage>
        <taxon>unclassified sequences</taxon>
        <taxon>metagenomes</taxon>
        <taxon>ecological metagenomes</taxon>
    </lineage>
</organism>
<reference evidence="1" key="1">
    <citation type="submission" date="2018-05" db="EMBL/GenBank/DDBJ databases">
        <authorList>
            <person name="Lanie J.A."/>
            <person name="Ng W.-L."/>
            <person name="Kazmierczak K.M."/>
            <person name="Andrzejewski T.M."/>
            <person name="Davidsen T.M."/>
            <person name="Wayne K.J."/>
            <person name="Tettelin H."/>
            <person name="Glass J.I."/>
            <person name="Rusch D."/>
            <person name="Podicherti R."/>
            <person name="Tsui H.-C.T."/>
            <person name="Winkler M.E."/>
        </authorList>
    </citation>
    <scope>NUCLEOTIDE SEQUENCE</scope>
</reference>
<dbReference type="Gene3D" id="2.60.120.380">
    <property type="match status" value="1"/>
</dbReference>
<name>A0A382MZY0_9ZZZZ</name>
<dbReference type="SUPFAM" id="SSF50494">
    <property type="entry name" value="Trypsin-like serine proteases"/>
    <property type="match status" value="1"/>
</dbReference>
<evidence type="ECO:0000313" key="1">
    <source>
        <dbReference type="EMBL" id="SVC54534.1"/>
    </source>
</evidence>